<evidence type="ECO:0000256" key="1">
    <source>
        <dbReference type="SAM" id="MobiDB-lite"/>
    </source>
</evidence>
<organism evidence="3 4">
    <name type="scientific">Plastoroseomonas hellenica</name>
    <dbReference type="NCBI Taxonomy" id="2687306"/>
    <lineage>
        <taxon>Bacteria</taxon>
        <taxon>Pseudomonadati</taxon>
        <taxon>Pseudomonadota</taxon>
        <taxon>Alphaproteobacteria</taxon>
        <taxon>Acetobacterales</taxon>
        <taxon>Acetobacteraceae</taxon>
        <taxon>Plastoroseomonas</taxon>
    </lineage>
</organism>
<feature type="compositionally biased region" description="Basic and acidic residues" evidence="1">
    <location>
        <begin position="141"/>
        <end position="191"/>
    </location>
</feature>
<evidence type="ECO:0000313" key="4">
    <source>
        <dbReference type="Proteomes" id="UP001196870"/>
    </source>
</evidence>
<evidence type="ECO:0000256" key="2">
    <source>
        <dbReference type="SAM" id="SignalP"/>
    </source>
</evidence>
<dbReference type="EMBL" id="JAAGBB010000017">
    <property type="protein sequence ID" value="MBR0665739.1"/>
    <property type="molecule type" value="Genomic_DNA"/>
</dbReference>
<sequence length="1021" mass="107085">MRAARLALVVLALALPAQAQEPRAIALRMGTHAGFGRLVFDLPASGTAYRAEVQGDRLLLRFDAPPPALPGANRLPRNILGLAMDGDAVVVTAAAGARLRHFRLGERVVVDAENAPAAAERPVRSPSTPAAATQQPAEAPRQQEARREPRRGEPRRRDSRRDEPPQQEARPQEARQQEARQQEARQQEARQQEAGPQEQRQQEARRTASPPRPSPPPSESVRSDPRPAPAAAPTAAPTAAPPVAAPVAPVSVEALPSGAETRTSAAVPGAVPARVVAPGRAVALAFPDGTGVAVFRRGGAVLAVFDAKAPLDLTALRGDPVFGAADSWTLPDGVVLRLPMAAGGGLLPRREGATWVLEAMRVEAPSRRPGISAEPEPGPPARLVIATEGSGRALALQDPETGMPLLVATLAVPGQGFAAARRMPDLELLPTQQGAAVLARSDRLVLRSLSDRILLTAAPGDTLRFGTPGGLEPVAEAAALTRVFDLPTLPPAVLQDRLRDQQAAIAGAAPLARGPLRREAMETLLALGMPQEAQAMAGLALQEDPRVRGDARLLLGQGVAALLAGRVADARGIEDRRLPATDETALWRGLLAAARGEMDAAASGIVPALPLLMVYPEAVRQRLLPLVADALAEADPRAAQRLLAALPDDASFGYARARVAEAEGRAEDALTRYDAVAQGVDRLRRARALRRATELRLATGRIDAAGAAGALERAVFAWRGDAEELATRRRIAALRRQTGAARQAFDLLRETAVMFPDQAAALAPDIAGSFAEALISDPPVSAVALFDAHRDLLPRGPEGAEALAGLAGRLVELDLPDRAAALFQEAADRATTRAGRAGFGARLAALRLAERDAAAALTVLDATGFDGLPAPLVVERGVLRARALAMRSERQAAEALLVSLGDAGFAPLAALRADVQDWAGAAEALSRHLTASLPPAPAALDDAQRRDATRLAAFAALAGDDARLAVLKDSLKPRMGEGPLAEAFGLLTSDPLRGIADLARLQRELDLMRALPGRLAARRAD</sequence>
<feature type="chain" id="PRO_5045128265" evidence="2">
    <location>
        <begin position="20"/>
        <end position="1021"/>
    </location>
</feature>
<protein>
    <submittedName>
        <fullName evidence="3">Uncharacterized protein</fullName>
    </submittedName>
</protein>
<feature type="compositionally biased region" description="Low complexity" evidence="1">
    <location>
        <begin position="229"/>
        <end position="238"/>
    </location>
</feature>
<evidence type="ECO:0000313" key="3">
    <source>
        <dbReference type="EMBL" id="MBR0665739.1"/>
    </source>
</evidence>
<comment type="caution">
    <text evidence="3">The sequence shown here is derived from an EMBL/GenBank/DDBJ whole genome shotgun (WGS) entry which is preliminary data.</text>
</comment>
<name>A0ABS5EZM1_9PROT</name>
<keyword evidence="4" id="KW-1185">Reference proteome</keyword>
<dbReference type="RefSeq" id="WP_211853408.1">
    <property type="nucleotide sequence ID" value="NZ_JAAGBB010000017.1"/>
</dbReference>
<feature type="signal peptide" evidence="2">
    <location>
        <begin position="1"/>
        <end position="19"/>
    </location>
</feature>
<dbReference type="Proteomes" id="UP001196870">
    <property type="component" value="Unassembled WGS sequence"/>
</dbReference>
<proteinExistence type="predicted"/>
<reference evidence="4" key="1">
    <citation type="journal article" date="2021" name="Syst. Appl. Microbiol.">
        <title>Roseomonas hellenica sp. nov., isolated from roots of wild-growing Alkanna tinctoria.</title>
        <authorList>
            <person name="Rat A."/>
            <person name="Naranjo H.D."/>
            <person name="Lebbe L."/>
            <person name="Cnockaert M."/>
            <person name="Krigas N."/>
            <person name="Grigoriadou K."/>
            <person name="Maloupa E."/>
            <person name="Willems A."/>
        </authorList>
    </citation>
    <scope>NUCLEOTIDE SEQUENCE [LARGE SCALE GENOMIC DNA]</scope>
    <source>
        <strain evidence="4">LMG 31523</strain>
    </source>
</reference>
<feature type="compositionally biased region" description="Low complexity" evidence="1">
    <location>
        <begin position="126"/>
        <end position="140"/>
    </location>
</feature>
<gene>
    <name evidence="3" type="ORF">GXW71_15380</name>
</gene>
<accession>A0ABS5EZM1</accession>
<feature type="region of interest" description="Disordered" evidence="1">
    <location>
        <begin position="116"/>
        <end position="242"/>
    </location>
</feature>
<keyword evidence="2" id="KW-0732">Signal</keyword>